<dbReference type="HOGENOM" id="CLU_039613_8_1_6"/>
<evidence type="ECO:0000256" key="4">
    <source>
        <dbReference type="ARBA" id="ARBA00023163"/>
    </source>
</evidence>
<dbReference type="GO" id="GO:0003677">
    <property type="term" value="F:DNA binding"/>
    <property type="evidence" value="ECO:0007669"/>
    <property type="project" value="UniProtKB-KW"/>
</dbReference>
<dbReference type="SUPFAM" id="SSF46785">
    <property type="entry name" value="Winged helix' DNA-binding domain"/>
    <property type="match status" value="1"/>
</dbReference>
<dbReference type="STRING" id="207949.RED65_10754"/>
<dbReference type="EMBL" id="AAQH01000001">
    <property type="protein sequence ID" value="EAT13867.1"/>
    <property type="molecule type" value="Genomic_DNA"/>
</dbReference>
<keyword evidence="3" id="KW-0238">DNA-binding</keyword>
<name>Q1N5S5_9GAMM</name>
<evidence type="ECO:0000256" key="1">
    <source>
        <dbReference type="ARBA" id="ARBA00009437"/>
    </source>
</evidence>
<comment type="similarity">
    <text evidence="1">Belongs to the LysR transcriptional regulatory family.</text>
</comment>
<dbReference type="GO" id="GO:0003700">
    <property type="term" value="F:DNA-binding transcription factor activity"/>
    <property type="evidence" value="ECO:0007669"/>
    <property type="project" value="InterPro"/>
</dbReference>
<keyword evidence="4" id="KW-0804">Transcription</keyword>
<keyword evidence="7" id="KW-1185">Reference proteome</keyword>
<dbReference type="Gene3D" id="1.10.10.10">
    <property type="entry name" value="Winged helix-like DNA-binding domain superfamily/Winged helix DNA-binding domain"/>
    <property type="match status" value="1"/>
</dbReference>
<keyword evidence="2" id="KW-0805">Transcription regulation</keyword>
<dbReference type="InterPro" id="IPR000847">
    <property type="entry name" value="LysR_HTH_N"/>
</dbReference>
<dbReference type="PRINTS" id="PR00039">
    <property type="entry name" value="HTHLYSR"/>
</dbReference>
<dbReference type="PANTHER" id="PTHR30579">
    <property type="entry name" value="TRANSCRIPTIONAL REGULATOR"/>
    <property type="match status" value="1"/>
</dbReference>
<evidence type="ECO:0000313" key="6">
    <source>
        <dbReference type="EMBL" id="EAT13867.1"/>
    </source>
</evidence>
<reference evidence="6 7" key="1">
    <citation type="submission" date="2006-03" db="EMBL/GenBank/DDBJ databases">
        <authorList>
            <person name="Pinhassi J."/>
            <person name="Pedros-Alio C."/>
            <person name="Ferriera S."/>
            <person name="Johnson J."/>
            <person name="Kravitz S."/>
            <person name="Halpern A."/>
            <person name="Remington K."/>
            <person name="Beeson K."/>
            <person name="Tran B."/>
            <person name="Rogers Y.-H."/>
            <person name="Friedman R."/>
            <person name="Venter J.C."/>
        </authorList>
    </citation>
    <scope>NUCLEOTIDE SEQUENCE [LARGE SCALE GENOMIC DNA]</scope>
    <source>
        <strain evidence="6 7">RED65</strain>
    </source>
</reference>
<organism evidence="6 7">
    <name type="scientific">Bermanella marisrubri</name>
    <dbReference type="NCBI Taxonomy" id="207949"/>
    <lineage>
        <taxon>Bacteria</taxon>
        <taxon>Pseudomonadati</taxon>
        <taxon>Pseudomonadota</taxon>
        <taxon>Gammaproteobacteria</taxon>
        <taxon>Oceanospirillales</taxon>
        <taxon>Oceanospirillaceae</taxon>
        <taxon>Bermanella</taxon>
    </lineage>
</organism>
<proteinExistence type="inferred from homology"/>
<comment type="caution">
    <text evidence="6">The sequence shown here is derived from an EMBL/GenBank/DDBJ whole genome shotgun (WGS) entry which is preliminary data.</text>
</comment>
<dbReference type="PANTHER" id="PTHR30579:SF8">
    <property type="entry name" value="HTH-TYPE TRANSCRIPTIONAL REGULATOR HDFR"/>
    <property type="match status" value="1"/>
</dbReference>
<evidence type="ECO:0000256" key="2">
    <source>
        <dbReference type="ARBA" id="ARBA00023015"/>
    </source>
</evidence>
<evidence type="ECO:0000313" key="7">
    <source>
        <dbReference type="Proteomes" id="UP000004263"/>
    </source>
</evidence>
<dbReference type="Proteomes" id="UP000004263">
    <property type="component" value="Unassembled WGS sequence"/>
</dbReference>
<dbReference type="Pfam" id="PF03466">
    <property type="entry name" value="LysR_substrate"/>
    <property type="match status" value="1"/>
</dbReference>
<dbReference type="InterPro" id="IPR005119">
    <property type="entry name" value="LysR_subst-bd"/>
</dbReference>
<dbReference type="Gene3D" id="3.40.190.290">
    <property type="match status" value="1"/>
</dbReference>
<dbReference type="AlphaFoldDB" id="Q1N5S5"/>
<gene>
    <name evidence="6" type="ORF">RED65_10754</name>
</gene>
<protein>
    <submittedName>
        <fullName evidence="6">Probable transcriptional regulator</fullName>
    </submittedName>
</protein>
<dbReference type="FunFam" id="1.10.10.10:FF:000001">
    <property type="entry name" value="LysR family transcriptional regulator"/>
    <property type="match status" value="1"/>
</dbReference>
<dbReference type="InterPro" id="IPR050176">
    <property type="entry name" value="LTTR"/>
</dbReference>
<dbReference type="Pfam" id="PF00126">
    <property type="entry name" value="HTH_1"/>
    <property type="match status" value="1"/>
</dbReference>
<evidence type="ECO:0000259" key="5">
    <source>
        <dbReference type="PROSITE" id="PS50931"/>
    </source>
</evidence>
<dbReference type="InterPro" id="IPR036390">
    <property type="entry name" value="WH_DNA-bd_sf"/>
</dbReference>
<dbReference type="InterPro" id="IPR036388">
    <property type="entry name" value="WH-like_DNA-bd_sf"/>
</dbReference>
<dbReference type="SUPFAM" id="SSF53850">
    <property type="entry name" value="Periplasmic binding protein-like II"/>
    <property type="match status" value="1"/>
</dbReference>
<evidence type="ECO:0000256" key="3">
    <source>
        <dbReference type="ARBA" id="ARBA00023125"/>
    </source>
</evidence>
<feature type="domain" description="HTH lysR-type" evidence="5">
    <location>
        <begin position="1"/>
        <end position="58"/>
    </location>
</feature>
<accession>Q1N5S5</accession>
<dbReference type="PROSITE" id="PS50931">
    <property type="entry name" value="HTH_LYSR"/>
    <property type="match status" value="1"/>
</dbReference>
<sequence length="281" mass="31859">MDIRLAQTFLEIMSSGSFLVAAKTLHISQTAATARIKNLEEQLGTQLFIRNRNGAKLTSDGERFVEHARRLVNTWKEAQAALAHPAEEPQTVTIGVESSLWNPIATDMVNQLYLQKSNLKMHVEVAESEALHRYLHDQTLDVLILHSPQYHSQLEVELLLEEKLIHVASSKRFEPNLFINWGNDFLQKFDASLTTPKQTGLSCNLGPLALKIMLETGGNGYFRTRVVKPYLDTGELYKVSDTQEFSYPIFITRNKNNSNPILPEVLNATRAITQEQTEWLI</sequence>